<dbReference type="InterPro" id="IPR007492">
    <property type="entry name" value="LytTR_DNA-bd_dom"/>
</dbReference>
<feature type="domain" description="Response regulatory" evidence="4">
    <location>
        <begin position="2"/>
        <end position="119"/>
    </location>
</feature>
<keyword evidence="7" id="KW-1185">Reference proteome</keyword>
<comment type="caution">
    <text evidence="6">The sequence shown here is derived from an EMBL/GenBank/DDBJ whole genome shotgun (WGS) entry which is preliminary data.</text>
</comment>
<evidence type="ECO:0000313" key="6">
    <source>
        <dbReference type="EMBL" id="EXM38431.1"/>
    </source>
</evidence>
<dbReference type="SUPFAM" id="SSF52172">
    <property type="entry name" value="CheY-like"/>
    <property type="match status" value="1"/>
</dbReference>
<dbReference type="GO" id="GO:0000156">
    <property type="term" value="F:phosphorelay response regulator activity"/>
    <property type="evidence" value="ECO:0007669"/>
    <property type="project" value="InterPro"/>
</dbReference>
<dbReference type="Pfam" id="PF04397">
    <property type="entry name" value="LytTR"/>
    <property type="match status" value="1"/>
</dbReference>
<feature type="domain" description="HTH LytTR-type" evidence="5">
    <location>
        <begin position="128"/>
        <end position="229"/>
    </location>
</feature>
<accession>A0A011VT40</accession>
<dbReference type="Pfam" id="PF00072">
    <property type="entry name" value="Response_reg"/>
    <property type="match status" value="1"/>
</dbReference>
<sequence length="236" mass="26958">MRIAVCDDEKYFRDTICEAIGTFYNSLDVICTSFESGSALIAAFEKGKRFDAVFLDIEMPPPDGMETARRLHGFSPVLPVIFLTSHTELAMDGYEVGAFRFLQKPVIAEKLTQALKDIRQLTANHKSICIKTEGEEYFISPDSIIYAEADNNTVRFITSEREYKMRMKLTEALTMLEDVSDHFCRVHRSVIVNLPHIVSRNEKEVKLDNGAILPVSRSYSDDLKRSLMEYIRLNAR</sequence>
<evidence type="ECO:0000259" key="5">
    <source>
        <dbReference type="PROSITE" id="PS50930"/>
    </source>
</evidence>
<dbReference type="SMART" id="SM00448">
    <property type="entry name" value="REC"/>
    <property type="match status" value="1"/>
</dbReference>
<name>A0A011VT40_RUMAL</name>
<dbReference type="PROSITE" id="PS50930">
    <property type="entry name" value="HTH_LYTTR"/>
    <property type="match status" value="1"/>
</dbReference>
<dbReference type="PANTHER" id="PTHR37299:SF1">
    <property type="entry name" value="STAGE 0 SPORULATION PROTEIN A HOMOLOG"/>
    <property type="match status" value="1"/>
</dbReference>
<organism evidence="6 7">
    <name type="scientific">Ruminococcus albus SY3</name>
    <dbReference type="NCBI Taxonomy" id="1341156"/>
    <lineage>
        <taxon>Bacteria</taxon>
        <taxon>Bacillati</taxon>
        <taxon>Bacillota</taxon>
        <taxon>Clostridia</taxon>
        <taxon>Eubacteriales</taxon>
        <taxon>Oscillospiraceae</taxon>
        <taxon>Ruminococcus</taxon>
    </lineage>
</organism>
<dbReference type="Gene3D" id="3.40.50.2300">
    <property type="match status" value="1"/>
</dbReference>
<keyword evidence="3" id="KW-0597">Phosphoprotein</keyword>
<dbReference type="InterPro" id="IPR001789">
    <property type="entry name" value="Sig_transdc_resp-reg_receiver"/>
</dbReference>
<evidence type="ECO:0000256" key="1">
    <source>
        <dbReference type="ARBA" id="ARBA00018672"/>
    </source>
</evidence>
<evidence type="ECO:0000259" key="4">
    <source>
        <dbReference type="PROSITE" id="PS50110"/>
    </source>
</evidence>
<protein>
    <recommendedName>
        <fullName evidence="1">Stage 0 sporulation protein A homolog</fullName>
    </recommendedName>
</protein>
<proteinExistence type="predicted"/>
<dbReference type="SMART" id="SM00850">
    <property type="entry name" value="LytTR"/>
    <property type="match status" value="1"/>
</dbReference>
<dbReference type="PATRIC" id="fig|1341156.4.peg.3668"/>
<dbReference type="AlphaFoldDB" id="A0A011VT40"/>
<comment type="function">
    <text evidence="2">May play the central regulatory role in sporulation. It may be an element of the effector pathway responsible for the activation of sporulation genes in response to nutritional stress. Spo0A may act in concert with spo0H (a sigma factor) to control the expression of some genes that are critical to the sporulation process.</text>
</comment>
<feature type="modified residue" description="4-aspartylphosphate" evidence="3">
    <location>
        <position position="56"/>
    </location>
</feature>
<dbReference type="Proteomes" id="UP000021369">
    <property type="component" value="Unassembled WGS sequence"/>
</dbReference>
<evidence type="ECO:0000313" key="7">
    <source>
        <dbReference type="Proteomes" id="UP000021369"/>
    </source>
</evidence>
<dbReference type="InterPro" id="IPR046947">
    <property type="entry name" value="LytR-like"/>
</dbReference>
<dbReference type="PROSITE" id="PS50110">
    <property type="entry name" value="RESPONSE_REGULATORY"/>
    <property type="match status" value="1"/>
</dbReference>
<dbReference type="GO" id="GO:0003677">
    <property type="term" value="F:DNA binding"/>
    <property type="evidence" value="ECO:0007669"/>
    <property type="project" value="InterPro"/>
</dbReference>
<reference evidence="6 7" key="1">
    <citation type="submission" date="2013-06" db="EMBL/GenBank/DDBJ databases">
        <title>Rumen cellulosomics: divergent fiber-degrading strategies revealed by comparative genome-wide analysis of six Ruminococcal strains.</title>
        <authorList>
            <person name="Dassa B."/>
            <person name="Borovok I."/>
            <person name="Lamed R."/>
            <person name="Flint H."/>
            <person name="Yeoman C.J."/>
            <person name="White B."/>
            <person name="Bayer E.A."/>
        </authorList>
    </citation>
    <scope>NUCLEOTIDE SEQUENCE [LARGE SCALE GENOMIC DNA]</scope>
    <source>
        <strain evidence="6 7">SY3</strain>
    </source>
</reference>
<dbReference type="Gene3D" id="2.40.50.1020">
    <property type="entry name" value="LytTr DNA-binding domain"/>
    <property type="match status" value="1"/>
</dbReference>
<dbReference type="InterPro" id="IPR011006">
    <property type="entry name" value="CheY-like_superfamily"/>
</dbReference>
<gene>
    <name evidence="6" type="ORF">RASY3_13240</name>
</gene>
<dbReference type="EMBL" id="JEOB01000004">
    <property type="protein sequence ID" value="EXM38431.1"/>
    <property type="molecule type" value="Genomic_DNA"/>
</dbReference>
<dbReference type="OrthoDB" id="9774865at2"/>
<dbReference type="PANTHER" id="PTHR37299">
    <property type="entry name" value="TRANSCRIPTIONAL REGULATOR-RELATED"/>
    <property type="match status" value="1"/>
</dbReference>
<dbReference type="RefSeq" id="WP_037289022.1">
    <property type="nucleotide sequence ID" value="NZ_JEOB01000004.1"/>
</dbReference>
<evidence type="ECO:0000256" key="3">
    <source>
        <dbReference type="PROSITE-ProRule" id="PRU00169"/>
    </source>
</evidence>
<evidence type="ECO:0000256" key="2">
    <source>
        <dbReference type="ARBA" id="ARBA00024867"/>
    </source>
</evidence>